<feature type="region of interest" description="Disordered" evidence="1">
    <location>
        <begin position="285"/>
        <end position="329"/>
    </location>
</feature>
<dbReference type="GeneID" id="92382511"/>
<dbReference type="VEuPathDB" id="TriTrypDB:TEOVI_000857700"/>
<feature type="region of interest" description="Disordered" evidence="1">
    <location>
        <begin position="137"/>
        <end position="215"/>
    </location>
</feature>
<dbReference type="RefSeq" id="XP_067078849.1">
    <property type="nucleotide sequence ID" value="XM_067222748.1"/>
</dbReference>
<evidence type="ECO:0000313" key="3">
    <source>
        <dbReference type="Proteomes" id="UP000195570"/>
    </source>
</evidence>
<dbReference type="SUPFAM" id="SSF50249">
    <property type="entry name" value="Nucleic acid-binding proteins"/>
    <property type="match status" value="1"/>
</dbReference>
<feature type="compositionally biased region" description="Gly residues" evidence="1">
    <location>
        <begin position="155"/>
        <end position="172"/>
    </location>
</feature>
<feature type="compositionally biased region" description="Gly residues" evidence="1">
    <location>
        <begin position="740"/>
        <end position="750"/>
    </location>
</feature>
<comment type="caution">
    <text evidence="2">The sequence shown here is derived from an EMBL/GenBank/DDBJ whole genome shotgun (WGS) entry which is preliminary data.</text>
</comment>
<evidence type="ECO:0000313" key="2">
    <source>
        <dbReference type="EMBL" id="SCU67548.1"/>
    </source>
</evidence>
<feature type="compositionally biased region" description="Basic and acidic residues" evidence="1">
    <location>
        <begin position="591"/>
        <end position="607"/>
    </location>
</feature>
<feature type="compositionally biased region" description="Basic and acidic residues" evidence="1">
    <location>
        <begin position="287"/>
        <end position="301"/>
    </location>
</feature>
<accession>A0A1G4I6S1</accession>
<gene>
    <name evidence="2" type="ORF">TEOVI_000857700</name>
</gene>
<feature type="region of interest" description="Disordered" evidence="1">
    <location>
        <begin position="405"/>
        <end position="429"/>
    </location>
</feature>
<dbReference type="AlphaFoldDB" id="A0A1G4I6S1"/>
<dbReference type="EMBL" id="CZPT02000763">
    <property type="protein sequence ID" value="SCU67548.1"/>
    <property type="molecule type" value="Genomic_DNA"/>
</dbReference>
<feature type="compositionally biased region" description="Polar residues" evidence="1">
    <location>
        <begin position="312"/>
        <end position="328"/>
    </location>
</feature>
<feature type="region of interest" description="Disordered" evidence="1">
    <location>
        <begin position="518"/>
        <end position="613"/>
    </location>
</feature>
<proteinExistence type="predicted"/>
<evidence type="ECO:0000256" key="1">
    <source>
        <dbReference type="SAM" id="MobiDB-lite"/>
    </source>
</evidence>
<feature type="compositionally biased region" description="Basic and acidic residues" evidence="1">
    <location>
        <begin position="751"/>
        <end position="766"/>
    </location>
</feature>
<dbReference type="Proteomes" id="UP000195570">
    <property type="component" value="Unassembled WGS sequence"/>
</dbReference>
<name>A0A1G4I6S1_TRYEQ</name>
<feature type="compositionally biased region" description="Acidic residues" evidence="1">
    <location>
        <begin position="767"/>
        <end position="778"/>
    </location>
</feature>
<keyword evidence="3" id="KW-1185">Reference proteome</keyword>
<dbReference type="Gene3D" id="2.40.50.140">
    <property type="entry name" value="Nucleic acid-binding proteins"/>
    <property type="match status" value="1"/>
</dbReference>
<dbReference type="InterPro" id="IPR012340">
    <property type="entry name" value="NA-bd_OB-fold"/>
</dbReference>
<feature type="region of interest" description="Disordered" evidence="1">
    <location>
        <begin position="721"/>
        <end position="778"/>
    </location>
</feature>
<organism evidence="2 3">
    <name type="scientific">Trypanosoma equiperdum</name>
    <dbReference type="NCBI Taxonomy" id="5694"/>
    <lineage>
        <taxon>Eukaryota</taxon>
        <taxon>Discoba</taxon>
        <taxon>Euglenozoa</taxon>
        <taxon>Kinetoplastea</taxon>
        <taxon>Metakinetoplastina</taxon>
        <taxon>Trypanosomatida</taxon>
        <taxon>Trypanosomatidae</taxon>
        <taxon>Trypanosoma</taxon>
    </lineage>
</organism>
<reference evidence="2" key="1">
    <citation type="submission" date="2016-09" db="EMBL/GenBank/DDBJ databases">
        <authorList>
            <person name="Hebert L."/>
            <person name="Moumen B."/>
        </authorList>
    </citation>
    <scope>NUCLEOTIDE SEQUENCE [LARGE SCALE GENOMIC DNA]</scope>
    <source>
        <strain evidence="2">OVI</strain>
    </source>
</reference>
<feature type="compositionally biased region" description="Basic and acidic residues" evidence="1">
    <location>
        <begin position="545"/>
        <end position="556"/>
    </location>
</feature>
<feature type="region of interest" description="Disordered" evidence="1">
    <location>
        <begin position="359"/>
        <end position="393"/>
    </location>
</feature>
<sequence length="778" mass="83114">MQKTPRLTTRNLFDEVFATIPADVVLNTGPASLREKYALMESIQAENEEQNTDGITFTTEEGGDNGSAADDSGPNGNLTEEGILDFSAVMRHAAKRTEEQQHGDQEQGGEVHRTIDLQLDAEDEAVQEAMKYASLFDDVEQPQRQQSVGVDADGNEGGDGIVNNTGDGGPGVGASSKGTAGGMFTSSHGTRHHTMQHQHQHQQTSGSAQNAPRRQLTAEEQIALMCPGDGRRHTGRCVLFRQNKNFGFIAPDIGNPDVYFTRESIEFTFTRRVLEAFFGMPVSANAQHREGGRDDGVDSRQSHRRQRRHGSETVSNTSGTNNCNNEGSGNEAVLDGFAIAERNIESSCTGEVIREEQPALPVAETNAGGEVSLEQPPDSDTVTSRGDKKGNGVKAMTTVGVSEIVQTEEVKEKPDDGSAGSGDNGGTVANAEANDMIQRAAALLTPEAARLLALFLQVGQPVLLVGEPLTFTVRWNTSVNRTNRRLRADNIGGLPINHHALAIEQSWFSFVFNPGAERGRDGRGNRNQGVPTEGSPSASAGESVPEEKKGGAEEKVSVPGKEGGPETGDAVQKQGGNGLMEGGDSGGVTVKENEGGKKEKRRERDKGGTGSERPVCSVLRRYRGVIYVYDADEHRGHIRPEVNGSSTVQFSSDAFLWASWMEAGRRRPAEGLVVNYSLGGTNKGGKHIATLITATDDTALSDTNLVWETKVANERALNIGRTASGNGSRVENGDGDRRNGGAGGATGAGGNRDEGAKGRKRGRDEELPLLEEDDYGIM</sequence>
<feature type="compositionally biased region" description="Gly residues" evidence="1">
    <location>
        <begin position="575"/>
        <end position="586"/>
    </location>
</feature>
<evidence type="ECO:0008006" key="4">
    <source>
        <dbReference type="Google" id="ProtNLM"/>
    </source>
</evidence>
<protein>
    <recommendedName>
        <fullName evidence="4">Cold-shock' DNA-binding domain containing protein</fullName>
    </recommendedName>
</protein>
<feature type="compositionally biased region" description="Basic residues" evidence="1">
    <location>
        <begin position="189"/>
        <end position="200"/>
    </location>
</feature>